<dbReference type="Gene3D" id="3.40.50.720">
    <property type="entry name" value="NAD(P)-binding Rossmann-like Domain"/>
    <property type="match status" value="1"/>
</dbReference>
<dbReference type="EMBL" id="GBEZ01018715">
    <property type="protein sequence ID" value="JAC67753.1"/>
    <property type="molecule type" value="Transcribed_RNA"/>
</dbReference>
<dbReference type="CDD" id="cd05254">
    <property type="entry name" value="dTDP_HR_like_SDR_e"/>
    <property type="match status" value="1"/>
</dbReference>
<name>A0A061R6Z2_9CHLO</name>
<dbReference type="PANTHER" id="PTHR43242:SF1">
    <property type="entry name" value="NAD(P)-BINDING ROSSMANN-FOLD SUPERFAMILY PROTEIN"/>
    <property type="match status" value="1"/>
</dbReference>
<evidence type="ECO:0000313" key="2">
    <source>
        <dbReference type="EMBL" id="JAC67753.1"/>
    </source>
</evidence>
<evidence type="ECO:0000259" key="1">
    <source>
        <dbReference type="Pfam" id="PF04321"/>
    </source>
</evidence>
<sequence length="323" mass="34226">MSVLVTGGSGYLGQFVVQELAKSSKVGFTYCQADPPHFNGDAQGFKVDLVSGEGLAEAFSSLGEVALVVNCAAISQPGVCEKDPEAARAVNVPSRLLDLLGEQRRGTGREAALVHVSTDQVYDGGRALWTEADACEPVNAYGSSKLEAEREIALRWPRSAILRSSIIYGPPPPAQPVRRALFLQFMVDSLGRGERTQFFEDEFRSPVYVKDILRAIRAAADSLLAAATPEGSGARVYNMGGPARMSRVDMARSVASACGLDASCIVPCSAASVDRGAKSPADISMDSSLLERELGITTTPFEAALLDKGMPGSEHLPTSRATQ</sequence>
<protein>
    <submittedName>
        <fullName evidence="2">Nad-binding rossmann-fold superfamily protein isoform 1</fullName>
    </submittedName>
</protein>
<dbReference type="PANTHER" id="PTHR43242">
    <property type="entry name" value="NAD(P)-BINDING ROSSMANN-FOLD SUPERFAMILY PROTEIN"/>
    <property type="match status" value="1"/>
</dbReference>
<reference evidence="2" key="1">
    <citation type="submission" date="2014-05" db="EMBL/GenBank/DDBJ databases">
        <title>The transcriptome of the halophilic microalga Tetraselmis sp. GSL018 isolated from the Great Salt Lake, Utah.</title>
        <authorList>
            <person name="Jinkerson R.E."/>
            <person name="D'Adamo S."/>
            <person name="Posewitz M.C."/>
        </authorList>
    </citation>
    <scope>NUCLEOTIDE SEQUENCE</scope>
    <source>
        <strain evidence="2">GSL018</strain>
    </source>
</reference>
<dbReference type="SUPFAM" id="SSF51735">
    <property type="entry name" value="NAD(P)-binding Rossmann-fold domains"/>
    <property type="match status" value="1"/>
</dbReference>
<accession>A0A061R6Z2</accession>
<feature type="domain" description="RmlD-like substrate binding" evidence="1">
    <location>
        <begin position="1"/>
        <end position="305"/>
    </location>
</feature>
<organism evidence="2">
    <name type="scientific">Tetraselmis sp. GSL018</name>
    <dbReference type="NCBI Taxonomy" id="582737"/>
    <lineage>
        <taxon>Eukaryota</taxon>
        <taxon>Viridiplantae</taxon>
        <taxon>Chlorophyta</taxon>
        <taxon>core chlorophytes</taxon>
        <taxon>Chlorodendrophyceae</taxon>
        <taxon>Chlorodendrales</taxon>
        <taxon>Chlorodendraceae</taxon>
        <taxon>Tetraselmis</taxon>
    </lineage>
</organism>
<dbReference type="AlphaFoldDB" id="A0A061R6Z2"/>
<proteinExistence type="predicted"/>
<dbReference type="Pfam" id="PF04321">
    <property type="entry name" value="RmlD_sub_bind"/>
    <property type="match status" value="1"/>
</dbReference>
<gene>
    <name evidence="2" type="ORF">TSPGSL018_10329</name>
</gene>
<dbReference type="InterPro" id="IPR036291">
    <property type="entry name" value="NAD(P)-bd_dom_sf"/>
</dbReference>
<dbReference type="InterPro" id="IPR029903">
    <property type="entry name" value="RmlD-like-bd"/>
</dbReference>